<gene>
    <name evidence="2" type="ORF">E5259_14035</name>
</gene>
<organism evidence="2 3">
    <name type="scientific">Blautia producta</name>
    <dbReference type="NCBI Taxonomy" id="33035"/>
    <lineage>
        <taxon>Bacteria</taxon>
        <taxon>Bacillati</taxon>
        <taxon>Bacillota</taxon>
        <taxon>Clostridia</taxon>
        <taxon>Lachnospirales</taxon>
        <taxon>Lachnospiraceae</taxon>
        <taxon>Blautia</taxon>
    </lineage>
</organism>
<dbReference type="GO" id="GO:0006779">
    <property type="term" value="P:porphyrin-containing compound biosynthetic process"/>
    <property type="evidence" value="ECO:0007669"/>
    <property type="project" value="InterPro"/>
</dbReference>
<accession>A0A7G5MVH5</accession>
<dbReference type="PANTHER" id="PTHR47099">
    <property type="entry name" value="METHYLCOBAMIDE:COM METHYLTRANSFERASE MTBA"/>
    <property type="match status" value="1"/>
</dbReference>
<dbReference type="InterPro" id="IPR038071">
    <property type="entry name" value="UROD/MetE-like_sf"/>
</dbReference>
<dbReference type="InterPro" id="IPR000257">
    <property type="entry name" value="Uroporphyrinogen_deCOase"/>
</dbReference>
<proteinExistence type="predicted"/>
<dbReference type="Pfam" id="PF01208">
    <property type="entry name" value="URO-D"/>
    <property type="match status" value="1"/>
</dbReference>
<name>A0A7G5MVH5_9FIRM</name>
<dbReference type="GO" id="GO:0004853">
    <property type="term" value="F:uroporphyrinogen decarboxylase activity"/>
    <property type="evidence" value="ECO:0007669"/>
    <property type="project" value="InterPro"/>
</dbReference>
<dbReference type="PANTHER" id="PTHR47099:SF1">
    <property type="entry name" value="METHYLCOBAMIDE:COM METHYLTRANSFERASE MTBA"/>
    <property type="match status" value="1"/>
</dbReference>
<dbReference type="EMBL" id="CP039126">
    <property type="protein sequence ID" value="QMW78618.1"/>
    <property type="molecule type" value="Genomic_DNA"/>
</dbReference>
<dbReference type="AlphaFoldDB" id="A0A7G5MVH5"/>
<protein>
    <recommendedName>
        <fullName evidence="1">Uroporphyrinogen decarboxylase (URO-D) domain-containing protein</fullName>
    </recommendedName>
</protein>
<reference evidence="2 3" key="1">
    <citation type="submission" date="2019-04" db="EMBL/GenBank/DDBJ databases">
        <authorList>
            <person name="Schori C."/>
            <person name="Ahrens C."/>
        </authorList>
    </citation>
    <scope>NUCLEOTIDE SEQUENCE [LARGE SCALE GENOMIC DNA]</scope>
    <source>
        <strain evidence="2 3">DSM 2950</strain>
    </source>
</reference>
<sequence>MGGFYMTPKENFRKFFQHERGEWFPSFFTDANLAVFITGMDERAPRNQSGKDFFGCTWVFDPVGNAAVPDTSVPPILDDICDWREKVVFPDLDAVDWEESAKADKVDQYDPDKFNYTMLLEGPFERLHTLMGFENALCAMLTDPEEVGAFFDRLTDLKCKELEILKKYYHTEAVCFHDDWGTQKNMFFSPDIWRSLIKPQIKKITAHCHSLGMFFDMHSCGKMDQIIAEFPEIGIDSFQGQGINDIVGAMKKTGRSLSYNITPKYQDLEAAAAAETLTEEEVRSRIREEVLSCAKNGIYTTAFVPVKTWWFPIAMQEAKACEKEIFTM</sequence>
<dbReference type="Proteomes" id="UP000515789">
    <property type="component" value="Chromosome"/>
</dbReference>
<dbReference type="InterPro" id="IPR052024">
    <property type="entry name" value="Methanogen_methyltrans"/>
</dbReference>
<evidence type="ECO:0000313" key="2">
    <source>
        <dbReference type="EMBL" id="QMW78618.1"/>
    </source>
</evidence>
<dbReference type="SUPFAM" id="SSF51726">
    <property type="entry name" value="UROD/MetE-like"/>
    <property type="match status" value="1"/>
</dbReference>
<dbReference type="Gene3D" id="3.20.20.210">
    <property type="match status" value="1"/>
</dbReference>
<feature type="domain" description="Uroporphyrinogen decarboxylase (URO-D)" evidence="1">
    <location>
        <begin position="117"/>
        <end position="251"/>
    </location>
</feature>
<evidence type="ECO:0000259" key="1">
    <source>
        <dbReference type="Pfam" id="PF01208"/>
    </source>
</evidence>
<evidence type="ECO:0000313" key="3">
    <source>
        <dbReference type="Proteomes" id="UP000515789"/>
    </source>
</evidence>